<feature type="domain" description="RNA-binding S4" evidence="2">
    <location>
        <begin position="8"/>
        <end position="70"/>
    </location>
</feature>
<gene>
    <name evidence="3" type="ORF">KCG44_13085</name>
</gene>
<dbReference type="SMART" id="SM00363">
    <property type="entry name" value="S4"/>
    <property type="match status" value="1"/>
</dbReference>
<evidence type="ECO:0000313" key="4">
    <source>
        <dbReference type="Proteomes" id="UP000722336"/>
    </source>
</evidence>
<keyword evidence="1" id="KW-0694">RNA-binding</keyword>
<evidence type="ECO:0000256" key="1">
    <source>
        <dbReference type="PROSITE-ProRule" id="PRU00182"/>
    </source>
</evidence>
<dbReference type="Pfam" id="PF01479">
    <property type="entry name" value="S4"/>
    <property type="match status" value="1"/>
</dbReference>
<dbReference type="EMBL" id="JAGSPA010000004">
    <property type="protein sequence ID" value="MBV7257721.1"/>
    <property type="molecule type" value="Genomic_DNA"/>
</dbReference>
<name>A0ABS6SH95_9SPHN</name>
<evidence type="ECO:0000259" key="2">
    <source>
        <dbReference type="SMART" id="SM00363"/>
    </source>
</evidence>
<dbReference type="InterPro" id="IPR002942">
    <property type="entry name" value="S4_RNA-bd"/>
</dbReference>
<dbReference type="Proteomes" id="UP000722336">
    <property type="component" value="Unassembled WGS sequence"/>
</dbReference>
<accession>A0ABS6SH95</accession>
<dbReference type="CDD" id="cd00165">
    <property type="entry name" value="S4"/>
    <property type="match status" value="1"/>
</dbReference>
<evidence type="ECO:0000313" key="3">
    <source>
        <dbReference type="EMBL" id="MBV7257721.1"/>
    </source>
</evidence>
<keyword evidence="4" id="KW-1185">Reference proteome</keyword>
<organism evidence="3 4">
    <name type="scientific">Pacificimonas pallii</name>
    <dbReference type="NCBI Taxonomy" id="2827236"/>
    <lineage>
        <taxon>Bacteria</taxon>
        <taxon>Pseudomonadati</taxon>
        <taxon>Pseudomonadota</taxon>
        <taxon>Alphaproteobacteria</taxon>
        <taxon>Sphingomonadales</taxon>
        <taxon>Sphingosinicellaceae</taxon>
        <taxon>Pacificimonas</taxon>
    </lineage>
</organism>
<reference evidence="3 4" key="1">
    <citation type="submission" date="2021-04" db="EMBL/GenBank/DDBJ databases">
        <authorList>
            <person name="Pira H."/>
            <person name="Risdian C."/>
            <person name="Wink J."/>
        </authorList>
    </citation>
    <scope>NUCLEOTIDE SEQUENCE [LARGE SCALE GENOMIC DNA]</scope>
    <source>
        <strain evidence="3 4">WHA3</strain>
    </source>
</reference>
<protein>
    <submittedName>
        <fullName evidence="3">RNA-binding S4 domain-containing protein</fullName>
    </submittedName>
</protein>
<proteinExistence type="predicted"/>
<dbReference type="PROSITE" id="PS50889">
    <property type="entry name" value="S4"/>
    <property type="match status" value="1"/>
</dbReference>
<sequence>MDGPVPAQRIDKFLWFARLTKTRGEAQSLAKRRRIRIEGRVIRRASACVHVGDVIAFTRGERVRIVRVSALGDRRGPYTDARELYTDLAPGFAVSDRRDHVQDSPG</sequence>
<comment type="caution">
    <text evidence="3">The sequence shown here is derived from an EMBL/GenBank/DDBJ whole genome shotgun (WGS) entry which is preliminary data.</text>
</comment>